<dbReference type="GeneID" id="38143102"/>
<dbReference type="GO" id="GO:0006788">
    <property type="term" value="P:heme oxidation"/>
    <property type="evidence" value="ECO:0007669"/>
    <property type="project" value="InterPro"/>
</dbReference>
<keyword evidence="3" id="KW-0408">Iron</keyword>
<dbReference type="AlphaFoldDB" id="A0A3F3QC65"/>
<reference evidence="4 5" key="1">
    <citation type="submission" date="2018-07" db="EMBL/GenBank/DDBJ databases">
        <title>The genomes of Aspergillus section Nigri reveals drivers in fungal speciation.</title>
        <authorList>
            <consortium name="DOE Joint Genome Institute"/>
            <person name="Vesth T.C."/>
            <person name="Nybo J."/>
            <person name="Theobald S."/>
            <person name="Brandl J."/>
            <person name="Frisvad J.C."/>
            <person name="Nielsen K.F."/>
            <person name="Lyhne E.K."/>
            <person name="Kogle M.E."/>
            <person name="Kuo A."/>
            <person name="Riley R."/>
            <person name="Clum A."/>
            <person name="Nolan M."/>
            <person name="Lipzen A."/>
            <person name="Salamov A."/>
            <person name="Henrissat B."/>
            <person name="Wiebenga A."/>
            <person name="De vries R.P."/>
            <person name="Grigoriev I.V."/>
            <person name="Mortensen U.H."/>
            <person name="Andersen M.R."/>
            <person name="Baker S.E."/>
        </authorList>
    </citation>
    <scope>NUCLEOTIDE SEQUENCE [LARGE SCALE GENOMIC DNA]</scope>
    <source>
        <strain evidence="4 5">CBS 139.54b</strain>
    </source>
</reference>
<keyword evidence="4" id="KW-0575">Peroxidase</keyword>
<keyword evidence="4" id="KW-0560">Oxidoreductase</keyword>
<evidence type="ECO:0000313" key="5">
    <source>
        <dbReference type="Proteomes" id="UP000253729"/>
    </source>
</evidence>
<keyword evidence="5" id="KW-1185">Reference proteome</keyword>
<sequence length="258" mass="29612">MTNIDLPSRIKEAIKEQHGKVNRLNTARIPLCLPPEAKTPLLYALGLSRYAEIYLGLEKTWLAEIGDPIEWIESTSDNLDSFESSKERIQTVLRLIYLPELLRTKRFEADFLALQSLDPDIAVLNTGEENAGRKFRQYIEEDLPMKPHLLVAYIWVMYQALFNGGLFIRMQLLKAGPEFWGMSAKTMNPAAFPAPLSFWHVDAEESTKTSFRSRMNMADKLLTEAEREEIMQEAVEILCRCELITLQLDADIRARMMA</sequence>
<keyword evidence="2" id="KW-0479">Metal-binding</keyword>
<gene>
    <name evidence="4" type="ORF">BDQ94DRAFT_184877</name>
</gene>
<dbReference type="InterPro" id="IPR016053">
    <property type="entry name" value="Haem_Oase-like"/>
</dbReference>
<evidence type="ECO:0000313" key="4">
    <source>
        <dbReference type="EMBL" id="RDH36791.1"/>
    </source>
</evidence>
<dbReference type="EMBL" id="KZ852037">
    <property type="protein sequence ID" value="RDH36791.1"/>
    <property type="molecule type" value="Genomic_DNA"/>
</dbReference>
<dbReference type="PANTHER" id="PTHR10720:SF0">
    <property type="entry name" value="HEME OXYGENASE"/>
    <property type="match status" value="1"/>
</dbReference>
<dbReference type="Pfam" id="PF01126">
    <property type="entry name" value="Heme_oxygenase"/>
    <property type="match status" value="1"/>
</dbReference>
<name>A0A3F3QC65_9EURO</name>
<dbReference type="Gene3D" id="1.20.910.10">
    <property type="entry name" value="Heme oxygenase-like"/>
    <property type="match status" value="1"/>
</dbReference>
<organism evidence="4 5">
    <name type="scientific">Aspergillus welwitschiae</name>
    <dbReference type="NCBI Taxonomy" id="1341132"/>
    <lineage>
        <taxon>Eukaryota</taxon>
        <taxon>Fungi</taxon>
        <taxon>Dikarya</taxon>
        <taxon>Ascomycota</taxon>
        <taxon>Pezizomycotina</taxon>
        <taxon>Eurotiomycetes</taxon>
        <taxon>Eurotiomycetidae</taxon>
        <taxon>Eurotiales</taxon>
        <taxon>Aspergillaceae</taxon>
        <taxon>Aspergillus</taxon>
        <taxon>Aspergillus subgen. Circumdati</taxon>
    </lineage>
</organism>
<evidence type="ECO:0000256" key="3">
    <source>
        <dbReference type="ARBA" id="ARBA00023004"/>
    </source>
</evidence>
<dbReference type="PANTHER" id="PTHR10720">
    <property type="entry name" value="HEME OXYGENASE"/>
    <property type="match status" value="1"/>
</dbReference>
<dbReference type="GO" id="GO:0004392">
    <property type="term" value="F:heme oxygenase (decyclizing) activity"/>
    <property type="evidence" value="ECO:0007669"/>
    <property type="project" value="InterPro"/>
</dbReference>
<keyword evidence="1" id="KW-0349">Heme</keyword>
<dbReference type="GO" id="GO:0004601">
    <property type="term" value="F:peroxidase activity"/>
    <property type="evidence" value="ECO:0007669"/>
    <property type="project" value="UniProtKB-KW"/>
</dbReference>
<dbReference type="SUPFAM" id="SSF48613">
    <property type="entry name" value="Heme oxygenase-like"/>
    <property type="match status" value="1"/>
</dbReference>
<evidence type="ECO:0000256" key="2">
    <source>
        <dbReference type="ARBA" id="ARBA00022723"/>
    </source>
</evidence>
<dbReference type="InterPro" id="IPR002051">
    <property type="entry name" value="Haem_Oase"/>
</dbReference>
<evidence type="ECO:0000256" key="1">
    <source>
        <dbReference type="ARBA" id="ARBA00022617"/>
    </source>
</evidence>
<dbReference type="GO" id="GO:0046872">
    <property type="term" value="F:metal ion binding"/>
    <property type="evidence" value="ECO:0007669"/>
    <property type="project" value="UniProtKB-KW"/>
</dbReference>
<proteinExistence type="predicted"/>
<dbReference type="CDD" id="cd19165">
    <property type="entry name" value="HemeO"/>
    <property type="match status" value="1"/>
</dbReference>
<protein>
    <submittedName>
        <fullName evidence="4">Heme-binding peroxidase</fullName>
    </submittedName>
</protein>
<dbReference type="RefSeq" id="XP_026629813.1">
    <property type="nucleotide sequence ID" value="XM_026774746.1"/>
</dbReference>
<dbReference type="STRING" id="1341132.A0A3F3QC65"/>
<dbReference type="Proteomes" id="UP000253729">
    <property type="component" value="Unassembled WGS sequence"/>
</dbReference>
<accession>A0A3F3QC65</accession>
<dbReference type="InterPro" id="IPR016084">
    <property type="entry name" value="Haem_Oase-like_multi-hlx"/>
</dbReference>